<keyword evidence="7" id="KW-1185">Reference proteome</keyword>
<dbReference type="Proteomes" id="UP000295560">
    <property type="component" value="Unassembled WGS sequence"/>
</dbReference>
<dbReference type="AlphaFoldDB" id="A0A4R1HYS6"/>
<dbReference type="RefSeq" id="WP_132424383.1">
    <property type="nucleotide sequence ID" value="NZ_SMFZ01000001.1"/>
</dbReference>
<dbReference type="GO" id="GO:0046872">
    <property type="term" value="F:metal ion binding"/>
    <property type="evidence" value="ECO:0007669"/>
    <property type="project" value="InterPro"/>
</dbReference>
<dbReference type="EMBL" id="SMFZ01000001">
    <property type="protein sequence ID" value="TCK26723.1"/>
    <property type="molecule type" value="Genomic_DNA"/>
</dbReference>
<dbReference type="InterPro" id="IPR039697">
    <property type="entry name" value="Alcohol_dehydrogenase_Fe"/>
</dbReference>
<proteinExistence type="inferred from homology"/>
<evidence type="ECO:0000259" key="4">
    <source>
        <dbReference type="Pfam" id="PF00465"/>
    </source>
</evidence>
<dbReference type="PANTHER" id="PTHR11496:SF83">
    <property type="entry name" value="HYDROXYACID-OXOACID TRANSHYDROGENASE, MITOCHONDRIAL"/>
    <property type="match status" value="1"/>
</dbReference>
<dbReference type="Pfam" id="PF00465">
    <property type="entry name" value="Fe-ADH"/>
    <property type="match status" value="1"/>
</dbReference>
<evidence type="ECO:0000256" key="2">
    <source>
        <dbReference type="ARBA" id="ARBA00023002"/>
    </source>
</evidence>
<feature type="domain" description="Alcohol dehydrogenase iron-type/glycerol dehydrogenase GldA" evidence="4">
    <location>
        <begin position="18"/>
        <end position="161"/>
    </location>
</feature>
<comment type="similarity">
    <text evidence="1">Belongs to the iron-containing alcohol dehydrogenase family.</text>
</comment>
<evidence type="ECO:0000256" key="3">
    <source>
        <dbReference type="ARBA" id="ARBA00023027"/>
    </source>
</evidence>
<evidence type="ECO:0000259" key="5">
    <source>
        <dbReference type="Pfam" id="PF25137"/>
    </source>
</evidence>
<dbReference type="OrthoDB" id="3812122at2"/>
<dbReference type="GO" id="GO:0018506">
    <property type="term" value="F:maleylacetate reductase activity"/>
    <property type="evidence" value="ECO:0007669"/>
    <property type="project" value="InterPro"/>
</dbReference>
<keyword evidence="3" id="KW-0520">NAD</keyword>
<gene>
    <name evidence="6" type="ORF">EV378_2567</name>
</gene>
<sequence length="363" mass="37633">MTPHTVEGLQRFVHEALPMRVRFGAGSVSELPEEIDLLGLERVVVLCSPEQTDTAEMVAGILGDRCVGILPHARMHVPRDAATDTRESVERGDAQGCVAVGGGSAVGLGKAIALTTDLPVVALPTTYAGSEMTPIWGLTENGVKRTGRDRRVLPRAVVYDPELTISLPAALSVVSGINAVAHAVEGLYAPDSTPILDLMAAEGTRALLASLPRLVENGTDLSARAEALSGAWLCGAVLGATTMSLHHKICHVLGGMLDLPHAPTHTVVLPHVLAYNAPAGSRAVDAVAGALGGSARPPGDLWTFIGDLGGPRSLRELGMNEGDVAAVAEATVQQSYANPRTVTTSEVGELLHRAWSGAPPAAI</sequence>
<dbReference type="Gene3D" id="3.40.50.1970">
    <property type="match status" value="1"/>
</dbReference>
<dbReference type="InterPro" id="IPR001670">
    <property type="entry name" value="ADH_Fe/GldA"/>
</dbReference>
<name>A0A4R1HYS6_PSEEN</name>
<organism evidence="6 7">
    <name type="scientific">Pseudonocardia endophytica</name>
    <dbReference type="NCBI Taxonomy" id="401976"/>
    <lineage>
        <taxon>Bacteria</taxon>
        <taxon>Bacillati</taxon>
        <taxon>Actinomycetota</taxon>
        <taxon>Actinomycetes</taxon>
        <taxon>Pseudonocardiales</taxon>
        <taxon>Pseudonocardiaceae</taxon>
        <taxon>Pseudonocardia</taxon>
    </lineage>
</organism>
<feature type="domain" description="Fe-containing alcohol dehydrogenase-like C-terminal" evidence="5">
    <location>
        <begin position="173"/>
        <end position="355"/>
    </location>
</feature>
<dbReference type="GO" id="GO:0004022">
    <property type="term" value="F:alcohol dehydrogenase (NAD+) activity"/>
    <property type="evidence" value="ECO:0007669"/>
    <property type="project" value="TreeGrafter"/>
</dbReference>
<dbReference type="Pfam" id="PF25137">
    <property type="entry name" value="ADH_Fe_C"/>
    <property type="match status" value="1"/>
</dbReference>
<dbReference type="FunFam" id="3.40.50.1970:FF:000015">
    <property type="entry name" value="Maleylacetate reductase 1"/>
    <property type="match status" value="1"/>
</dbReference>
<dbReference type="SUPFAM" id="SSF56796">
    <property type="entry name" value="Dehydroquinate synthase-like"/>
    <property type="match status" value="1"/>
</dbReference>
<comment type="caution">
    <text evidence="6">The sequence shown here is derived from an EMBL/GenBank/DDBJ whole genome shotgun (WGS) entry which is preliminary data.</text>
</comment>
<dbReference type="InterPro" id="IPR056798">
    <property type="entry name" value="ADH_Fe_C"/>
</dbReference>
<evidence type="ECO:0000313" key="6">
    <source>
        <dbReference type="EMBL" id="TCK26723.1"/>
    </source>
</evidence>
<evidence type="ECO:0000313" key="7">
    <source>
        <dbReference type="Proteomes" id="UP000295560"/>
    </source>
</evidence>
<evidence type="ECO:0000256" key="1">
    <source>
        <dbReference type="ARBA" id="ARBA00007358"/>
    </source>
</evidence>
<reference evidence="6 7" key="1">
    <citation type="submission" date="2019-03" db="EMBL/GenBank/DDBJ databases">
        <title>Sequencing the genomes of 1000 actinobacteria strains.</title>
        <authorList>
            <person name="Klenk H.-P."/>
        </authorList>
    </citation>
    <scope>NUCLEOTIDE SEQUENCE [LARGE SCALE GENOMIC DNA]</scope>
    <source>
        <strain evidence="6 7">DSM 44969</strain>
    </source>
</reference>
<keyword evidence="2" id="KW-0560">Oxidoreductase</keyword>
<protein>
    <submittedName>
        <fullName evidence="6">Maleylacetate reductase</fullName>
    </submittedName>
</protein>
<accession>A0A4R1HYS6</accession>
<dbReference type="Gene3D" id="1.20.1090.10">
    <property type="entry name" value="Dehydroquinate synthase-like - alpha domain"/>
    <property type="match status" value="1"/>
</dbReference>
<dbReference type="CDD" id="cd08177">
    <property type="entry name" value="MAR"/>
    <property type="match status" value="1"/>
</dbReference>
<dbReference type="PANTHER" id="PTHR11496">
    <property type="entry name" value="ALCOHOL DEHYDROGENASE"/>
    <property type="match status" value="1"/>
</dbReference>
<dbReference type="InterPro" id="IPR034786">
    <property type="entry name" value="MAR"/>
</dbReference>